<name>A0A820S3U5_9BILA</name>
<dbReference type="AlphaFoldDB" id="A0A820S3U5"/>
<dbReference type="EMBL" id="CAJOBR010005101">
    <property type="protein sequence ID" value="CAF4806755.1"/>
    <property type="molecule type" value="Genomic_DNA"/>
</dbReference>
<evidence type="ECO:0000313" key="2">
    <source>
        <dbReference type="EMBL" id="CAF4449599.1"/>
    </source>
</evidence>
<protein>
    <submittedName>
        <fullName evidence="2">Uncharacterized protein</fullName>
    </submittedName>
</protein>
<keyword evidence="1" id="KW-0812">Transmembrane</keyword>
<dbReference type="Proteomes" id="UP000663848">
    <property type="component" value="Unassembled WGS sequence"/>
</dbReference>
<evidence type="ECO:0000313" key="4">
    <source>
        <dbReference type="Proteomes" id="UP000663873"/>
    </source>
</evidence>
<keyword evidence="1" id="KW-1133">Transmembrane helix</keyword>
<gene>
    <name evidence="3" type="ORF">QYT958_LOCUS24211</name>
    <name evidence="2" type="ORF">UJA718_LOCUS22694</name>
</gene>
<evidence type="ECO:0000256" key="1">
    <source>
        <dbReference type="SAM" id="Phobius"/>
    </source>
</evidence>
<reference evidence="2" key="1">
    <citation type="submission" date="2021-02" db="EMBL/GenBank/DDBJ databases">
        <authorList>
            <person name="Nowell W R."/>
        </authorList>
    </citation>
    <scope>NUCLEOTIDE SEQUENCE</scope>
</reference>
<proteinExistence type="predicted"/>
<evidence type="ECO:0000313" key="3">
    <source>
        <dbReference type="EMBL" id="CAF4806755.1"/>
    </source>
</evidence>
<keyword evidence="1" id="KW-0472">Membrane</keyword>
<sequence length="104" mass="11487">MNTFSFSFDYWWKSAQSSLLCDILQATSNKIDRHYSNACCYCDLFILITVTISVLCIVVAITLIIYGTTGLRDYGFANGPLITGIVFFGIGVAFIIVSCIACCR</sequence>
<accession>A0A820S3U5</accession>
<comment type="caution">
    <text evidence="2">The sequence shown here is derived from an EMBL/GenBank/DDBJ whole genome shotgun (WGS) entry which is preliminary data.</text>
</comment>
<keyword evidence="4" id="KW-1185">Reference proteome</keyword>
<dbReference type="Proteomes" id="UP000663873">
    <property type="component" value="Unassembled WGS sequence"/>
</dbReference>
<organism evidence="2 4">
    <name type="scientific">Rotaria socialis</name>
    <dbReference type="NCBI Taxonomy" id="392032"/>
    <lineage>
        <taxon>Eukaryota</taxon>
        <taxon>Metazoa</taxon>
        <taxon>Spiralia</taxon>
        <taxon>Gnathifera</taxon>
        <taxon>Rotifera</taxon>
        <taxon>Eurotatoria</taxon>
        <taxon>Bdelloidea</taxon>
        <taxon>Philodinida</taxon>
        <taxon>Philodinidae</taxon>
        <taxon>Rotaria</taxon>
    </lineage>
</organism>
<feature type="transmembrane region" description="Helical" evidence="1">
    <location>
        <begin position="81"/>
        <end position="103"/>
    </location>
</feature>
<feature type="transmembrane region" description="Helical" evidence="1">
    <location>
        <begin position="44"/>
        <end position="69"/>
    </location>
</feature>
<feature type="non-terminal residue" evidence="2">
    <location>
        <position position="1"/>
    </location>
</feature>
<dbReference type="EMBL" id="CAJOBP010004740">
    <property type="protein sequence ID" value="CAF4449599.1"/>
    <property type="molecule type" value="Genomic_DNA"/>
</dbReference>